<dbReference type="InterPro" id="IPR000160">
    <property type="entry name" value="GGDEF_dom"/>
</dbReference>
<dbReference type="SMART" id="SM00267">
    <property type="entry name" value="GGDEF"/>
    <property type="match status" value="1"/>
</dbReference>
<dbReference type="PANTHER" id="PTHR44757">
    <property type="entry name" value="DIGUANYLATE CYCLASE DGCP"/>
    <property type="match status" value="1"/>
</dbReference>
<dbReference type="SUPFAM" id="SSF55785">
    <property type="entry name" value="PYP-like sensor domain (PAS domain)"/>
    <property type="match status" value="2"/>
</dbReference>
<dbReference type="RefSeq" id="WP_122919432.1">
    <property type="nucleotide sequence ID" value="NZ_RHHQ01000014.1"/>
</dbReference>
<dbReference type="AlphaFoldDB" id="A0A3M8DE19"/>
<dbReference type="PROSITE" id="PS50887">
    <property type="entry name" value="GGDEF"/>
    <property type="match status" value="1"/>
</dbReference>
<accession>A0A3M8DE19</accession>
<dbReference type="CDD" id="cd01948">
    <property type="entry name" value="EAL"/>
    <property type="match status" value="1"/>
</dbReference>
<feature type="domain" description="EAL" evidence="1">
    <location>
        <begin position="728"/>
        <end position="982"/>
    </location>
</feature>
<dbReference type="InterPro" id="IPR043128">
    <property type="entry name" value="Rev_trsase/Diguanyl_cyclase"/>
</dbReference>
<keyword evidence="4" id="KW-1185">Reference proteome</keyword>
<evidence type="ECO:0000259" key="2">
    <source>
        <dbReference type="PROSITE" id="PS50887"/>
    </source>
</evidence>
<comment type="caution">
    <text evidence="3">The sequence shown here is derived from an EMBL/GenBank/DDBJ whole genome shotgun (WGS) entry which is preliminary data.</text>
</comment>
<reference evidence="3 4" key="1">
    <citation type="submission" date="2018-10" db="EMBL/GenBank/DDBJ databases">
        <title>Phylogenomics of Brevibacillus.</title>
        <authorList>
            <person name="Dunlap C."/>
        </authorList>
    </citation>
    <scope>NUCLEOTIDE SEQUENCE [LARGE SCALE GENOMIC DNA]</scope>
    <source>
        <strain evidence="3 4">JCM 15716</strain>
    </source>
</reference>
<gene>
    <name evidence="3" type="ORF">EDM56_18660</name>
</gene>
<feature type="domain" description="GGDEF" evidence="2">
    <location>
        <begin position="586"/>
        <end position="719"/>
    </location>
</feature>
<dbReference type="Gene3D" id="3.30.450.20">
    <property type="entry name" value="PAS domain"/>
    <property type="match status" value="2"/>
</dbReference>
<dbReference type="Gene3D" id="3.30.70.270">
    <property type="match status" value="1"/>
</dbReference>
<dbReference type="EMBL" id="RHHQ01000014">
    <property type="protein sequence ID" value="RNB85427.1"/>
    <property type="molecule type" value="Genomic_DNA"/>
</dbReference>
<evidence type="ECO:0000313" key="3">
    <source>
        <dbReference type="EMBL" id="RNB85427.1"/>
    </source>
</evidence>
<dbReference type="Proteomes" id="UP000271031">
    <property type="component" value="Unassembled WGS sequence"/>
</dbReference>
<dbReference type="CDD" id="cd01949">
    <property type="entry name" value="GGDEF"/>
    <property type="match status" value="1"/>
</dbReference>
<proteinExistence type="predicted"/>
<dbReference type="InterPro" id="IPR035965">
    <property type="entry name" value="PAS-like_dom_sf"/>
</dbReference>
<dbReference type="SMART" id="SM00052">
    <property type="entry name" value="EAL"/>
    <property type="match status" value="1"/>
</dbReference>
<dbReference type="Gene3D" id="3.20.20.450">
    <property type="entry name" value="EAL domain"/>
    <property type="match status" value="1"/>
</dbReference>
<dbReference type="Pfam" id="PF00563">
    <property type="entry name" value="EAL"/>
    <property type="match status" value="1"/>
</dbReference>
<dbReference type="InterPro" id="IPR029787">
    <property type="entry name" value="Nucleotide_cyclase"/>
</dbReference>
<dbReference type="OrthoDB" id="9762141at2"/>
<dbReference type="FunFam" id="3.20.20.450:FF:000001">
    <property type="entry name" value="Cyclic di-GMP phosphodiesterase yahA"/>
    <property type="match status" value="1"/>
</dbReference>
<dbReference type="Pfam" id="PF12860">
    <property type="entry name" value="PAS_7"/>
    <property type="match status" value="1"/>
</dbReference>
<dbReference type="InterPro" id="IPR052155">
    <property type="entry name" value="Biofilm_reg_signaling"/>
</dbReference>
<dbReference type="InterPro" id="IPR035919">
    <property type="entry name" value="EAL_sf"/>
</dbReference>
<dbReference type="InterPro" id="IPR000014">
    <property type="entry name" value="PAS"/>
</dbReference>
<dbReference type="PANTHER" id="PTHR44757:SF2">
    <property type="entry name" value="BIOFILM ARCHITECTURE MAINTENANCE PROTEIN MBAA"/>
    <property type="match status" value="1"/>
</dbReference>
<protein>
    <submittedName>
        <fullName evidence="3">GGDEF and EAL domain-containing protein</fullName>
    </submittedName>
</protein>
<dbReference type="NCBIfam" id="TIGR00229">
    <property type="entry name" value="sensory_box"/>
    <property type="match status" value="1"/>
</dbReference>
<dbReference type="SUPFAM" id="SSF55073">
    <property type="entry name" value="Nucleotide cyclase"/>
    <property type="match status" value="1"/>
</dbReference>
<dbReference type="PROSITE" id="PS50883">
    <property type="entry name" value="EAL"/>
    <property type="match status" value="1"/>
</dbReference>
<dbReference type="Pfam" id="PF13426">
    <property type="entry name" value="PAS_9"/>
    <property type="match status" value="1"/>
</dbReference>
<dbReference type="InterPro" id="IPR001633">
    <property type="entry name" value="EAL_dom"/>
</dbReference>
<name>A0A3M8DE19_9BACL</name>
<organism evidence="3 4">
    <name type="scientific">Brevibacillus fluminis</name>
    <dbReference type="NCBI Taxonomy" id="511487"/>
    <lineage>
        <taxon>Bacteria</taxon>
        <taxon>Bacillati</taxon>
        <taxon>Bacillota</taxon>
        <taxon>Bacilli</taxon>
        <taxon>Bacillales</taxon>
        <taxon>Paenibacillaceae</taxon>
        <taxon>Brevibacillus</taxon>
    </lineage>
</organism>
<dbReference type="Pfam" id="PF00990">
    <property type="entry name" value="GGDEF"/>
    <property type="match status" value="1"/>
</dbReference>
<sequence>MSDSTIGPELCQTADESPGEFYQLIKYVQGLLYKAKRREDGHFVITVIEGQLMGHLTTYYPHIIGKTLYELFPQKAAELEKLFLEAACGKSVQFEWTLGNRVFCNTLSAIHGNRQETEVIGSVIEISELKQMQNERINLIEDFKKTLQILPNAVFKSYRSAEGKFYLTLNEGALAVESNLTTEQVIGKSIDELFDPANAAIINRSYERAFAGETVEFLTEKNGRYFHNFVMPVFETGENGTQPPVVKELVGFHSEVTEKKRTEEKFQEIVRAVSSHTGDAYFRSLVEQLAHIMKVESVILGRTSPGQPDVIQTVEVYSSGDFRENFTYKLSDLLDDDQMIANGIIEGMDLSSNMFEGTPLESRETGWYMAFPLLQIDQHLVGMLLIVNSQQPDLLTMQIIRSIGKVFVSRTIAELERKQAEEELVVTNTLLKATQESLLDGILIVNTDRKIIGHNRRFAEMWQLPDELLSGREEPEALRFVLDIVEHGELFYQWVERVYADPERVARDEVLLKNGRVIDMYTQPAVAKDGVPFARIWYFRDITEQKRNEEQIKHQAYFDALTGLPNRMLFHDRLSQAISQANRYGEKLAVLFLNLDRFKIINETLSHFIGDALLKEVSQRLATCLHAGDTLSRLGSDEFKIILPEISQGEDAAKVAQQILDGLSQPFVLEDHDLHITASIGISLFPDDGADNKSLVFNANAAMNRAKANGGNQYRLYSPALISTALEKLSLESELRKAVERRELVLHYQPRINLATNKVIGMEALVRWQHPQKGRISPAAFIPIAEETDLIVHIDRYVLRTACRQAKAWQDAGFPPLRVAVNISARHFQRSNLIETVASILEETGLSGQYLELEITEGTTMSDAETAISLIRQLKTLGIHIAIDDFGTGYSSLSYLKKFPIDTLKIDQSFIRDISVDWDHASIVSYIIALGHSLQLNVIAEGVETEEQRAFLQASQCNEMQGYLFSPPVPPEEFERLLRSDQQK</sequence>
<dbReference type="NCBIfam" id="TIGR00254">
    <property type="entry name" value="GGDEF"/>
    <property type="match status" value="1"/>
</dbReference>
<evidence type="ECO:0000259" key="1">
    <source>
        <dbReference type="PROSITE" id="PS50883"/>
    </source>
</evidence>
<dbReference type="SUPFAM" id="SSF141868">
    <property type="entry name" value="EAL domain-like"/>
    <property type="match status" value="1"/>
</dbReference>
<evidence type="ECO:0000313" key="4">
    <source>
        <dbReference type="Proteomes" id="UP000271031"/>
    </source>
</evidence>